<dbReference type="InterPro" id="IPR036452">
    <property type="entry name" value="Ribo_hydro-like"/>
</dbReference>
<sequence length="366" mass="40390">MKLLQLLPFITLVCSYNDNHTTGGVKVILDTDFNTIGDDGQVLAMAAQMHASQDIRLLGLTIVTGNQWLHQEVSDCLRAVERVGLEKQVGVYVGAETPLLHDFSSFQLEQILFGNATAYVGAYLSAPKPLVPPPDGFATHTVSRKQYAIDFIIESVHRYPGEVTLLAIGPLTNIALAISKDPTIVPLIKQVVIMGGQIYAPGNSYIGAGETNWWFDPEAARIVLRANVTRKIVPLDVTNTVVMTEELYDTIADYEPATPITTLFAGIERWSYVYDTVALASLYDQSLDLDVRDLYVDVNCDFNATYGKSLVWNANPYPGIDVYSTSSVVFKVDNDRFFDLYVDLLTRPVPVVQGTSARDASREQNV</sequence>
<dbReference type="Proteomes" id="UP000696573">
    <property type="component" value="Unassembled WGS sequence"/>
</dbReference>
<dbReference type="InterPro" id="IPR023186">
    <property type="entry name" value="IUNH"/>
</dbReference>
<evidence type="ECO:0000256" key="3">
    <source>
        <dbReference type="ARBA" id="ARBA00023295"/>
    </source>
</evidence>
<reference evidence="6" key="1">
    <citation type="submission" date="2021-10" db="EMBL/GenBank/DDBJ databases">
        <authorList>
            <person name="Piombo E."/>
        </authorList>
    </citation>
    <scope>NUCLEOTIDE SEQUENCE</scope>
</reference>
<keyword evidence="3" id="KW-0326">Glycosidase</keyword>
<accession>A0A9N9YR13</accession>
<comment type="similarity">
    <text evidence="1">Belongs to the IUNH family.</text>
</comment>
<feature type="signal peptide" evidence="4">
    <location>
        <begin position="1"/>
        <end position="15"/>
    </location>
</feature>
<comment type="caution">
    <text evidence="6">The sequence shown here is derived from an EMBL/GenBank/DDBJ whole genome shotgun (WGS) entry which is preliminary data.</text>
</comment>
<name>A0A9N9YR13_9HYPO</name>
<dbReference type="PANTHER" id="PTHR12304:SF4">
    <property type="entry name" value="URIDINE NUCLEOSIDASE"/>
    <property type="match status" value="1"/>
</dbReference>
<protein>
    <recommendedName>
        <fullName evidence="5">Inosine/uridine-preferring nucleoside hydrolase domain-containing protein</fullName>
    </recommendedName>
</protein>
<dbReference type="GO" id="GO:0005829">
    <property type="term" value="C:cytosol"/>
    <property type="evidence" value="ECO:0007669"/>
    <property type="project" value="TreeGrafter"/>
</dbReference>
<feature type="chain" id="PRO_5040234716" description="Inosine/uridine-preferring nucleoside hydrolase domain-containing protein" evidence="4">
    <location>
        <begin position="16"/>
        <end position="366"/>
    </location>
</feature>
<gene>
    <name evidence="6" type="ORF">CRHIZ90672A_00006780</name>
</gene>
<organism evidence="6 7">
    <name type="scientific">Clonostachys rhizophaga</name>
    <dbReference type="NCBI Taxonomy" id="160324"/>
    <lineage>
        <taxon>Eukaryota</taxon>
        <taxon>Fungi</taxon>
        <taxon>Dikarya</taxon>
        <taxon>Ascomycota</taxon>
        <taxon>Pezizomycotina</taxon>
        <taxon>Sordariomycetes</taxon>
        <taxon>Hypocreomycetidae</taxon>
        <taxon>Hypocreales</taxon>
        <taxon>Bionectriaceae</taxon>
        <taxon>Clonostachys</taxon>
    </lineage>
</organism>
<dbReference type="EMBL" id="CABFNQ020000748">
    <property type="protein sequence ID" value="CAH0033864.1"/>
    <property type="molecule type" value="Genomic_DNA"/>
</dbReference>
<dbReference type="InterPro" id="IPR001910">
    <property type="entry name" value="Inosine/uridine_hydrolase_dom"/>
</dbReference>
<dbReference type="SUPFAM" id="SSF53590">
    <property type="entry name" value="Nucleoside hydrolase"/>
    <property type="match status" value="1"/>
</dbReference>
<dbReference type="OrthoDB" id="432381at2759"/>
<proteinExistence type="inferred from homology"/>
<evidence type="ECO:0000256" key="2">
    <source>
        <dbReference type="ARBA" id="ARBA00022801"/>
    </source>
</evidence>
<feature type="domain" description="Inosine/uridine-preferring nucleoside hydrolase" evidence="5">
    <location>
        <begin position="27"/>
        <end position="339"/>
    </location>
</feature>
<dbReference type="Pfam" id="PF01156">
    <property type="entry name" value="IU_nuc_hydro"/>
    <property type="match status" value="1"/>
</dbReference>
<evidence type="ECO:0000313" key="7">
    <source>
        <dbReference type="Proteomes" id="UP000696573"/>
    </source>
</evidence>
<evidence type="ECO:0000259" key="5">
    <source>
        <dbReference type="Pfam" id="PF01156"/>
    </source>
</evidence>
<dbReference type="PANTHER" id="PTHR12304">
    <property type="entry name" value="INOSINE-URIDINE PREFERRING NUCLEOSIDE HYDROLASE"/>
    <property type="match status" value="1"/>
</dbReference>
<keyword evidence="2" id="KW-0378">Hydrolase</keyword>
<dbReference type="AlphaFoldDB" id="A0A9N9YR13"/>
<dbReference type="GO" id="GO:0006152">
    <property type="term" value="P:purine nucleoside catabolic process"/>
    <property type="evidence" value="ECO:0007669"/>
    <property type="project" value="TreeGrafter"/>
</dbReference>
<dbReference type="GO" id="GO:0008477">
    <property type="term" value="F:purine nucleosidase activity"/>
    <property type="evidence" value="ECO:0007669"/>
    <property type="project" value="TreeGrafter"/>
</dbReference>
<keyword evidence="7" id="KW-1185">Reference proteome</keyword>
<keyword evidence="4" id="KW-0732">Signal</keyword>
<dbReference type="Gene3D" id="3.90.245.10">
    <property type="entry name" value="Ribonucleoside hydrolase-like"/>
    <property type="match status" value="1"/>
</dbReference>
<evidence type="ECO:0000256" key="1">
    <source>
        <dbReference type="ARBA" id="ARBA00009176"/>
    </source>
</evidence>
<evidence type="ECO:0000313" key="6">
    <source>
        <dbReference type="EMBL" id="CAH0033864.1"/>
    </source>
</evidence>
<evidence type="ECO:0000256" key="4">
    <source>
        <dbReference type="SAM" id="SignalP"/>
    </source>
</evidence>